<feature type="region of interest" description="Disordered" evidence="1">
    <location>
        <begin position="1"/>
        <end position="20"/>
    </location>
</feature>
<keyword evidence="2" id="KW-1133">Transmembrane helix</keyword>
<dbReference type="Proteomes" id="UP001216510">
    <property type="component" value="Chromosome"/>
</dbReference>
<gene>
    <name evidence="3" type="ORF">PX653_00305</name>
</gene>
<organism evidence="3 4">
    <name type="scientific">Pseudoduganella chitinolytica</name>
    <dbReference type="NCBI Taxonomy" id="34070"/>
    <lineage>
        <taxon>Bacteria</taxon>
        <taxon>Pseudomonadati</taxon>
        <taxon>Pseudomonadota</taxon>
        <taxon>Betaproteobacteria</taxon>
        <taxon>Burkholderiales</taxon>
        <taxon>Oxalobacteraceae</taxon>
        <taxon>Telluria group</taxon>
        <taxon>Pseudoduganella</taxon>
    </lineage>
</organism>
<protein>
    <submittedName>
        <fullName evidence="3">Uncharacterized protein</fullName>
    </submittedName>
</protein>
<evidence type="ECO:0000313" key="3">
    <source>
        <dbReference type="EMBL" id="WEF33270.1"/>
    </source>
</evidence>
<proteinExistence type="predicted"/>
<reference evidence="3 4" key="1">
    <citation type="submission" date="2023-02" db="EMBL/GenBank/DDBJ databases">
        <title>Gemone sequence of Telluria chitinolytica ACM 3522T.</title>
        <authorList>
            <person name="Frediansyah A."/>
            <person name="Miess H."/>
            <person name="Gross H."/>
        </authorList>
    </citation>
    <scope>NUCLEOTIDE SEQUENCE [LARGE SCALE GENOMIC DNA]</scope>
    <source>
        <strain evidence="3 4">ACM 3522</strain>
    </source>
</reference>
<keyword evidence="4" id="KW-1185">Reference proteome</keyword>
<dbReference type="RefSeq" id="WP_277415978.1">
    <property type="nucleotide sequence ID" value="NZ_CP119083.1"/>
</dbReference>
<evidence type="ECO:0000256" key="2">
    <source>
        <dbReference type="SAM" id="Phobius"/>
    </source>
</evidence>
<feature type="transmembrane region" description="Helical" evidence="2">
    <location>
        <begin position="26"/>
        <end position="48"/>
    </location>
</feature>
<accession>A0ABY8BBI2</accession>
<keyword evidence="2" id="KW-0472">Membrane</keyword>
<dbReference type="EMBL" id="CP119083">
    <property type="protein sequence ID" value="WEF33270.1"/>
    <property type="molecule type" value="Genomic_DNA"/>
</dbReference>
<name>A0ABY8BBI2_9BURK</name>
<sequence length="161" mass="17199">MRMTTQYDTHPAGAPAGQTPRGGWRATVAVVLGALATAALLAHAALAWRQHDRPAFDAAAPGQRYAVQLANGQMFFGVLRQVGPAHVQLEDVYYVQPFTRPDGGQGNRLVSRQKNDWHGPQTLTIPADKVVTMELVGAQSQLATLIAQDKAQTPAAAPAPR</sequence>
<evidence type="ECO:0000313" key="4">
    <source>
        <dbReference type="Proteomes" id="UP001216510"/>
    </source>
</evidence>
<keyword evidence="2" id="KW-0812">Transmembrane</keyword>
<evidence type="ECO:0000256" key="1">
    <source>
        <dbReference type="SAM" id="MobiDB-lite"/>
    </source>
</evidence>